<evidence type="ECO:0000313" key="4">
    <source>
        <dbReference type="Proteomes" id="UP000631694"/>
    </source>
</evidence>
<dbReference type="InterPro" id="IPR003788">
    <property type="entry name" value="NDUFAF7"/>
</dbReference>
<dbReference type="EMBL" id="JADZLT010000054">
    <property type="protein sequence ID" value="MBH0239292.1"/>
    <property type="molecule type" value="Genomic_DNA"/>
</dbReference>
<dbReference type="Proteomes" id="UP000631694">
    <property type="component" value="Unassembled WGS sequence"/>
</dbReference>
<dbReference type="SUPFAM" id="SSF53335">
    <property type="entry name" value="S-adenosyl-L-methionine-dependent methyltransferases"/>
    <property type="match status" value="1"/>
</dbReference>
<evidence type="ECO:0000256" key="1">
    <source>
        <dbReference type="ARBA" id="ARBA00022603"/>
    </source>
</evidence>
<dbReference type="RefSeq" id="WP_197312381.1">
    <property type="nucleotide sequence ID" value="NZ_JADZLT010000054.1"/>
</dbReference>
<dbReference type="GO" id="GO:0032259">
    <property type="term" value="P:methylation"/>
    <property type="evidence" value="ECO:0007669"/>
    <property type="project" value="UniProtKB-KW"/>
</dbReference>
<dbReference type="PANTHER" id="PTHR12049:SF7">
    <property type="entry name" value="PROTEIN ARGININE METHYLTRANSFERASE NDUFAF7, MITOCHONDRIAL"/>
    <property type="match status" value="1"/>
</dbReference>
<dbReference type="Gene3D" id="3.40.50.12710">
    <property type="match status" value="1"/>
</dbReference>
<proteinExistence type="predicted"/>
<keyword evidence="4" id="KW-1185">Reference proteome</keyword>
<keyword evidence="1 3" id="KW-0489">Methyltransferase</keyword>
<evidence type="ECO:0000313" key="3">
    <source>
        <dbReference type="EMBL" id="MBH0239292.1"/>
    </source>
</evidence>
<name>A0A931I3P9_9HYPH</name>
<dbReference type="InterPro" id="IPR029063">
    <property type="entry name" value="SAM-dependent_MTases_sf"/>
</dbReference>
<keyword evidence="2" id="KW-0808">Transferase</keyword>
<dbReference type="Pfam" id="PF02636">
    <property type="entry name" value="Methyltransf_28"/>
    <property type="match status" value="1"/>
</dbReference>
<reference evidence="3" key="1">
    <citation type="submission" date="2020-12" db="EMBL/GenBank/DDBJ databases">
        <title>Methylobrevis albus sp. nov., isolated from fresh water lack sediment.</title>
        <authorList>
            <person name="Zou Q."/>
        </authorList>
    </citation>
    <scope>NUCLEOTIDE SEQUENCE</scope>
    <source>
        <strain evidence="3">L22</strain>
    </source>
</reference>
<sequence>MSAALLDRLRARIAAEGPISVAEYMATALGDPAEGYYMRREPFGAAGDFVTAPEISQMFGELVGLWCLAAFEAIGTPQHFALTELGPGRGTLMADLLHTARIRPGFVAAASILLVETSPRLRELQAARLAGHAPQWHDGLATLPPGPRIVIANEFFDALPVRQFVRTERGWAERVVGLAGDRLAFGLGPGLPDPHEIPAAARSAPPGTIIEVARTSAALMTDLAADIAATGGALIVIDYGHARSGTGDTLQAVRAHAYADPLEDPGSADLTCHVDFAALARAATAAGAVADPVETQAAFLLRHGLVERAGRLGAGRDTATQDAIRAAVQRLAGNGPGEMGDLFKVLVVRGR</sequence>
<dbReference type="GO" id="GO:0035243">
    <property type="term" value="F:protein-arginine omega-N symmetric methyltransferase activity"/>
    <property type="evidence" value="ECO:0007669"/>
    <property type="project" value="TreeGrafter"/>
</dbReference>
<organism evidence="3 4">
    <name type="scientific">Methylobrevis albus</name>
    <dbReference type="NCBI Taxonomy" id="2793297"/>
    <lineage>
        <taxon>Bacteria</taxon>
        <taxon>Pseudomonadati</taxon>
        <taxon>Pseudomonadota</taxon>
        <taxon>Alphaproteobacteria</taxon>
        <taxon>Hyphomicrobiales</taxon>
        <taxon>Pleomorphomonadaceae</taxon>
        <taxon>Methylobrevis</taxon>
    </lineage>
</organism>
<comment type="caution">
    <text evidence="3">The sequence shown here is derived from an EMBL/GenBank/DDBJ whole genome shotgun (WGS) entry which is preliminary data.</text>
</comment>
<accession>A0A931I3P9</accession>
<dbReference type="InterPro" id="IPR038375">
    <property type="entry name" value="NDUFAF7_sf"/>
</dbReference>
<evidence type="ECO:0000256" key="2">
    <source>
        <dbReference type="ARBA" id="ARBA00022679"/>
    </source>
</evidence>
<protein>
    <submittedName>
        <fullName evidence="3">SAM-dependent methyltransferase</fullName>
    </submittedName>
</protein>
<dbReference type="PANTHER" id="PTHR12049">
    <property type="entry name" value="PROTEIN ARGININE METHYLTRANSFERASE NDUFAF7, MITOCHONDRIAL"/>
    <property type="match status" value="1"/>
</dbReference>
<gene>
    <name evidence="3" type="ORF">I5731_15825</name>
</gene>
<dbReference type="AlphaFoldDB" id="A0A931I3P9"/>